<comment type="function">
    <text evidence="9">Part of the tripartite ATP-independent periplasmic (TRAP) transport system.</text>
</comment>
<proteinExistence type="inferred from homology"/>
<evidence type="ECO:0000313" key="12">
    <source>
        <dbReference type="EMBL" id="QQP90452.1"/>
    </source>
</evidence>
<keyword evidence="6 9" id="KW-1133">Transmembrane helix</keyword>
<keyword evidence="13" id="KW-1185">Reference proteome</keyword>
<dbReference type="PANTHER" id="PTHR35011">
    <property type="entry name" value="2,3-DIKETO-L-GULONATE TRAP TRANSPORTER SMALL PERMEASE PROTEIN YIAM"/>
    <property type="match status" value="1"/>
</dbReference>
<dbReference type="EMBL" id="CP067420">
    <property type="protein sequence ID" value="QQP90452.1"/>
    <property type="molecule type" value="Genomic_DNA"/>
</dbReference>
<feature type="transmembrane region" description="Helical" evidence="9">
    <location>
        <begin position="88"/>
        <end position="111"/>
    </location>
</feature>
<evidence type="ECO:0000256" key="6">
    <source>
        <dbReference type="ARBA" id="ARBA00022989"/>
    </source>
</evidence>
<gene>
    <name evidence="12" type="ORF">IGS68_04125</name>
</gene>
<feature type="transmembrane region" description="Helical" evidence="9">
    <location>
        <begin position="12"/>
        <end position="35"/>
    </location>
</feature>
<keyword evidence="2 9" id="KW-0813">Transport</keyword>
<dbReference type="RefSeq" id="WP_201077545.1">
    <property type="nucleotide sequence ID" value="NZ_CP067420.1"/>
</dbReference>
<evidence type="ECO:0000259" key="11">
    <source>
        <dbReference type="Pfam" id="PF04290"/>
    </source>
</evidence>
<protein>
    <recommendedName>
        <fullName evidence="9">TRAP transporter small permease protein</fullName>
    </recommendedName>
</protein>
<reference evidence="12" key="1">
    <citation type="submission" date="2021-02" db="EMBL/GenBank/DDBJ databases">
        <title>Skermanella TT6 skin isolate.</title>
        <authorList>
            <person name="Lee K."/>
            <person name="Ganzorig M."/>
        </authorList>
    </citation>
    <scope>NUCLEOTIDE SEQUENCE</scope>
    <source>
        <strain evidence="12">TT6</strain>
    </source>
</reference>
<feature type="transmembrane region" description="Helical" evidence="9">
    <location>
        <begin position="47"/>
        <end position="67"/>
    </location>
</feature>
<keyword evidence="5 9" id="KW-0812">Transmembrane</keyword>
<feature type="compositionally biased region" description="Basic and acidic residues" evidence="10">
    <location>
        <begin position="185"/>
        <end position="194"/>
    </location>
</feature>
<feature type="domain" description="Tripartite ATP-independent periplasmic transporters DctQ component" evidence="11">
    <location>
        <begin position="27"/>
        <end position="156"/>
    </location>
</feature>
<organism evidence="12 13">
    <name type="scientific">Skermanella cutis</name>
    <dbReference type="NCBI Taxonomy" id="2775420"/>
    <lineage>
        <taxon>Bacteria</taxon>
        <taxon>Pseudomonadati</taxon>
        <taxon>Pseudomonadota</taxon>
        <taxon>Alphaproteobacteria</taxon>
        <taxon>Rhodospirillales</taxon>
        <taxon>Azospirillaceae</taxon>
        <taxon>Skermanella</taxon>
    </lineage>
</organism>
<evidence type="ECO:0000256" key="3">
    <source>
        <dbReference type="ARBA" id="ARBA00022475"/>
    </source>
</evidence>
<evidence type="ECO:0000256" key="1">
    <source>
        <dbReference type="ARBA" id="ARBA00004429"/>
    </source>
</evidence>
<keyword evidence="3" id="KW-1003">Cell membrane</keyword>
<comment type="similarity">
    <text evidence="8 9">Belongs to the TRAP transporter small permease family.</text>
</comment>
<keyword evidence="4 9" id="KW-0997">Cell inner membrane</keyword>
<comment type="subcellular location">
    <subcellularLocation>
        <location evidence="1 9">Cell inner membrane</location>
        <topology evidence="1 9">Multi-pass membrane protein</topology>
    </subcellularLocation>
</comment>
<evidence type="ECO:0000256" key="2">
    <source>
        <dbReference type="ARBA" id="ARBA00022448"/>
    </source>
</evidence>
<evidence type="ECO:0000256" key="7">
    <source>
        <dbReference type="ARBA" id="ARBA00023136"/>
    </source>
</evidence>
<evidence type="ECO:0000256" key="5">
    <source>
        <dbReference type="ARBA" id="ARBA00022692"/>
    </source>
</evidence>
<comment type="subunit">
    <text evidence="9">The complex comprises the extracytoplasmic solute receptor protein and the two transmembrane proteins.</text>
</comment>
<sequence>MRAVIALIDRLSISCAVVASVLLASAVVIVCYMVVIRTLGYSSYWEIEASIYMVVAATFLASPYTLMTRGHVSVDFLPWMMGRRGARAIQAVIAAVGIVICLYMAWLGWHLTLEAIASDERSTSMWRPVKWPLYVMMPIGLGLTALQYLAEIFRSASDEAPAKAPLPRMEAIPEPVPGRNPPGRSETERRMPAR</sequence>
<evidence type="ECO:0000313" key="13">
    <source>
        <dbReference type="Proteomes" id="UP000595197"/>
    </source>
</evidence>
<name>A0ABX7BDE1_9PROT</name>
<feature type="transmembrane region" description="Helical" evidence="9">
    <location>
        <begin position="131"/>
        <end position="150"/>
    </location>
</feature>
<evidence type="ECO:0000256" key="10">
    <source>
        <dbReference type="SAM" id="MobiDB-lite"/>
    </source>
</evidence>
<evidence type="ECO:0000256" key="4">
    <source>
        <dbReference type="ARBA" id="ARBA00022519"/>
    </source>
</evidence>
<dbReference type="PANTHER" id="PTHR35011:SF10">
    <property type="entry name" value="TRAP TRANSPORTER SMALL PERMEASE PROTEIN"/>
    <property type="match status" value="1"/>
</dbReference>
<accession>A0ABX7BDE1</accession>
<evidence type="ECO:0000256" key="9">
    <source>
        <dbReference type="RuleBase" id="RU369079"/>
    </source>
</evidence>
<dbReference type="InterPro" id="IPR007387">
    <property type="entry name" value="TRAP_DctQ"/>
</dbReference>
<dbReference type="InterPro" id="IPR055348">
    <property type="entry name" value="DctQ"/>
</dbReference>
<feature type="region of interest" description="Disordered" evidence="10">
    <location>
        <begin position="164"/>
        <end position="194"/>
    </location>
</feature>
<dbReference type="Pfam" id="PF04290">
    <property type="entry name" value="DctQ"/>
    <property type="match status" value="1"/>
</dbReference>
<keyword evidence="7 9" id="KW-0472">Membrane</keyword>
<dbReference type="Proteomes" id="UP000595197">
    <property type="component" value="Chromosome"/>
</dbReference>
<evidence type="ECO:0000256" key="8">
    <source>
        <dbReference type="ARBA" id="ARBA00038436"/>
    </source>
</evidence>